<comment type="caution">
    <text evidence="1">The sequence shown here is derived from an EMBL/GenBank/DDBJ whole genome shotgun (WGS) entry which is preliminary data.</text>
</comment>
<evidence type="ECO:0000313" key="2">
    <source>
        <dbReference type="Proteomes" id="UP001592528"/>
    </source>
</evidence>
<dbReference type="Proteomes" id="UP001592528">
    <property type="component" value="Unassembled WGS sequence"/>
</dbReference>
<gene>
    <name evidence="1" type="ORF">ACEZDJ_17765</name>
</gene>
<accession>A0ABV6UNW2</accession>
<dbReference type="GO" id="GO:0004519">
    <property type="term" value="F:endonuclease activity"/>
    <property type="evidence" value="ECO:0007669"/>
    <property type="project" value="UniProtKB-KW"/>
</dbReference>
<reference evidence="1 2" key="1">
    <citation type="submission" date="2024-09" db="EMBL/GenBank/DDBJ databases">
        <authorList>
            <person name="Lee S.D."/>
        </authorList>
    </citation>
    <scope>NUCLEOTIDE SEQUENCE [LARGE SCALE GENOMIC DNA]</scope>
    <source>
        <strain evidence="1 2">N1-5</strain>
    </source>
</reference>
<keyword evidence="2" id="KW-1185">Reference proteome</keyword>
<keyword evidence="1" id="KW-0378">Hydrolase</keyword>
<proteinExistence type="predicted"/>
<protein>
    <submittedName>
        <fullName evidence="1">Restriction endonuclease</fullName>
    </submittedName>
</protein>
<name>A0ABV6UNW2_9ACTN</name>
<dbReference type="EMBL" id="JBHEZZ010000009">
    <property type="protein sequence ID" value="MFC1403140.1"/>
    <property type="molecule type" value="Genomic_DNA"/>
</dbReference>
<keyword evidence="1" id="KW-0255">Endonuclease</keyword>
<organism evidence="1 2">
    <name type="scientific">Streptacidiphilus cavernicola</name>
    <dbReference type="NCBI Taxonomy" id="3342716"/>
    <lineage>
        <taxon>Bacteria</taxon>
        <taxon>Bacillati</taxon>
        <taxon>Actinomycetota</taxon>
        <taxon>Actinomycetes</taxon>
        <taxon>Kitasatosporales</taxon>
        <taxon>Streptomycetaceae</taxon>
        <taxon>Streptacidiphilus</taxon>
    </lineage>
</organism>
<dbReference type="RefSeq" id="WP_051725372.1">
    <property type="nucleotide sequence ID" value="NZ_JBHEZZ010000009.1"/>
</dbReference>
<sequence>MTGDDVLLESRTMRAALAGRIEALERVKPLSGLTLPNGLHLLTEAVADYFAVPIRAVHSLVLDHREELVAYGYQVLTGPRLTAFKNASGIQSRARQLALFNRRTVLCAAMLLRESDIARQVRSRLLDLEAGARFLPVDNPLRPQPGGVDPDPVEVASTALRAVIGSTVVPLLNALLEQAGTQEVTLGEVRCRLEQLELMIVDEDGSAPLPRRFHLVHGVEPADPGDGDQP</sequence>
<keyword evidence="1" id="KW-0540">Nuclease</keyword>
<evidence type="ECO:0000313" key="1">
    <source>
        <dbReference type="EMBL" id="MFC1403140.1"/>
    </source>
</evidence>